<dbReference type="GO" id="GO:0003991">
    <property type="term" value="F:acetylglutamate kinase activity"/>
    <property type="evidence" value="ECO:0007669"/>
    <property type="project" value="TreeGrafter"/>
</dbReference>
<dbReference type="GO" id="GO:0005524">
    <property type="term" value="F:ATP binding"/>
    <property type="evidence" value="ECO:0007669"/>
    <property type="project" value="UniProtKB-KW"/>
</dbReference>
<evidence type="ECO:0000256" key="5">
    <source>
        <dbReference type="ARBA" id="ARBA00022840"/>
    </source>
</evidence>
<dbReference type="Proteomes" id="UP000031952">
    <property type="component" value="Unassembled WGS sequence"/>
</dbReference>
<dbReference type="Gene3D" id="3.40.1160.10">
    <property type="entry name" value="Acetylglutamate kinase-like"/>
    <property type="match status" value="1"/>
</dbReference>
<dbReference type="GO" id="GO:0006526">
    <property type="term" value="P:L-arginine biosynthetic process"/>
    <property type="evidence" value="ECO:0007669"/>
    <property type="project" value="TreeGrafter"/>
</dbReference>
<evidence type="ECO:0000256" key="2">
    <source>
        <dbReference type="ARBA" id="ARBA00022679"/>
    </source>
</evidence>
<organism evidence="6 7">
    <name type="scientific">Rickettsia asembonensis</name>
    <dbReference type="NCBI Taxonomy" id="1068590"/>
    <lineage>
        <taxon>Bacteria</taxon>
        <taxon>Pseudomonadati</taxon>
        <taxon>Pseudomonadota</taxon>
        <taxon>Alphaproteobacteria</taxon>
        <taxon>Rickettsiales</taxon>
        <taxon>Rickettsiaceae</taxon>
        <taxon>Rickettsieae</taxon>
        <taxon>Rickettsia</taxon>
        <taxon>spotted fever group</taxon>
    </lineage>
</organism>
<dbReference type="EMBL" id="JWSW01000001">
    <property type="protein sequence ID" value="KIJ89344.1"/>
    <property type="molecule type" value="Genomic_DNA"/>
</dbReference>
<dbReference type="RefSeq" id="WP_041077588.1">
    <property type="nucleotide sequence ID" value="NZ_CP116496.1"/>
</dbReference>
<sequence length="307" mass="34324">MQENLRLVWQNASNLKGKEVDSISSLNNIAIIKNIIKCSSELKNQAIVLKLPAAIIIDDKLFTAFIESVRLLEMCGAKIYIVHDHIDLRSSSLISQIDENFSQKISKISNYSSLNNPIIMEILSSYVNKLIVTKLSSIGCCAVGISGKDANLLQAKKSKLSHRKIVNHDVINIGFLSEPIMINPEILLNFEDNNIIPVIAPFANDDQEKTHLLNVNLTVATIASALSAEHLILPYEILQVLEIFPYNIKIRDINLLKSMLDDSNNFIEEELIKIAVNTLENNNGYVHFVNSEVPNSILSTMFDININ</sequence>
<keyword evidence="4 6" id="KW-0418">Kinase</keyword>
<comment type="caution">
    <text evidence="6">The sequence shown here is derived from an EMBL/GenBank/DDBJ whole genome shotgun (WGS) entry which is preliminary data.</text>
</comment>
<gene>
    <name evidence="6" type="ORF">SB78_00340</name>
</gene>
<dbReference type="InterPro" id="IPR036393">
    <property type="entry name" value="AceGlu_kinase-like_sf"/>
</dbReference>
<dbReference type="GO" id="GO:0005737">
    <property type="term" value="C:cytoplasm"/>
    <property type="evidence" value="ECO:0007669"/>
    <property type="project" value="InterPro"/>
</dbReference>
<evidence type="ECO:0000256" key="1">
    <source>
        <dbReference type="ARBA" id="ARBA00004828"/>
    </source>
</evidence>
<protein>
    <submittedName>
        <fullName evidence="6">Acetylglutamate kinase</fullName>
    </submittedName>
</protein>
<accession>A0A0C2QZT3</accession>
<dbReference type="InterPro" id="IPR004662">
    <property type="entry name" value="AcgluKinase_fam"/>
</dbReference>
<keyword evidence="5" id="KW-0067">ATP-binding</keyword>
<keyword evidence="3" id="KW-0547">Nucleotide-binding</keyword>
<comment type="pathway">
    <text evidence="1">Amino-acid biosynthesis; L-arginine biosynthesis; N(2)-acetyl-L-ornithine from L-glutamate: step 2/4.</text>
</comment>
<dbReference type="AlphaFoldDB" id="A0A0C2QZT3"/>
<keyword evidence="7" id="KW-1185">Reference proteome</keyword>
<evidence type="ECO:0000256" key="3">
    <source>
        <dbReference type="ARBA" id="ARBA00022741"/>
    </source>
</evidence>
<proteinExistence type="predicted"/>
<dbReference type="SUPFAM" id="SSF53633">
    <property type="entry name" value="Carbamate kinase-like"/>
    <property type="match status" value="1"/>
</dbReference>
<keyword evidence="2" id="KW-0808">Transferase</keyword>
<evidence type="ECO:0000313" key="6">
    <source>
        <dbReference type="EMBL" id="KIJ89344.1"/>
    </source>
</evidence>
<reference evidence="6 7" key="1">
    <citation type="submission" date="2014-12" db="EMBL/GenBank/DDBJ databases">
        <title>Whole genome sequence of Candidatus Rickettsia asemboensis strain NMRCii isolated from cat fleas in west Kenya.</title>
        <authorList>
            <person name="Jima D."/>
            <person name="Luce-Fedrow A."/>
            <person name="Yang Y."/>
            <person name="Maina A.N."/>
            <person name="Snesrud E.C."/>
            <person name="Jarman R.G."/>
            <person name="Richards A.L."/>
            <person name="Hang J."/>
        </authorList>
    </citation>
    <scope>NUCLEOTIDE SEQUENCE [LARGE SCALE GENOMIC DNA]</scope>
    <source>
        <strain evidence="6 7">NMRCii</strain>
    </source>
</reference>
<dbReference type="PANTHER" id="PTHR23342:SF0">
    <property type="entry name" value="N-ACETYLGLUTAMATE SYNTHASE, MITOCHONDRIAL"/>
    <property type="match status" value="1"/>
</dbReference>
<dbReference type="PIRSF" id="PIRSF000728">
    <property type="entry name" value="NAGK"/>
    <property type="match status" value="1"/>
</dbReference>
<evidence type="ECO:0000313" key="7">
    <source>
        <dbReference type="Proteomes" id="UP000031952"/>
    </source>
</evidence>
<dbReference type="PANTHER" id="PTHR23342">
    <property type="entry name" value="N-ACETYLGLUTAMATE SYNTHASE"/>
    <property type="match status" value="1"/>
</dbReference>
<evidence type="ECO:0000256" key="4">
    <source>
        <dbReference type="ARBA" id="ARBA00022777"/>
    </source>
</evidence>
<name>A0A0C2QZT3_9RICK</name>